<evidence type="ECO:0000256" key="8">
    <source>
        <dbReference type="ARBA" id="ARBA00048679"/>
    </source>
</evidence>
<comment type="catalytic activity">
    <reaction evidence="8">
        <text>L-seryl-[protein] + ATP = O-phospho-L-seryl-[protein] + ADP + H(+)</text>
        <dbReference type="Rhea" id="RHEA:17989"/>
        <dbReference type="Rhea" id="RHEA-COMP:9863"/>
        <dbReference type="Rhea" id="RHEA-COMP:11604"/>
        <dbReference type="ChEBI" id="CHEBI:15378"/>
        <dbReference type="ChEBI" id="CHEBI:29999"/>
        <dbReference type="ChEBI" id="CHEBI:30616"/>
        <dbReference type="ChEBI" id="CHEBI:83421"/>
        <dbReference type="ChEBI" id="CHEBI:456216"/>
        <dbReference type="EC" id="2.7.11.1"/>
    </reaction>
</comment>
<dbReference type="InterPro" id="IPR031636">
    <property type="entry name" value="PknG_TPR"/>
</dbReference>
<feature type="compositionally biased region" description="Basic and acidic residues" evidence="9">
    <location>
        <begin position="81"/>
        <end position="95"/>
    </location>
</feature>
<dbReference type="PROSITE" id="PS50011">
    <property type="entry name" value="PROTEIN_KINASE_DOM"/>
    <property type="match status" value="1"/>
</dbReference>
<gene>
    <name evidence="11" type="ORF">RNC47_04470</name>
</gene>
<dbReference type="CDD" id="cd14014">
    <property type="entry name" value="STKc_PknB_like"/>
    <property type="match status" value="1"/>
</dbReference>
<evidence type="ECO:0000256" key="6">
    <source>
        <dbReference type="ARBA" id="ARBA00022840"/>
    </source>
</evidence>
<dbReference type="PANTHER" id="PTHR24363:SF0">
    <property type="entry name" value="SERINE_THREONINE KINASE LIKE DOMAIN CONTAINING 1"/>
    <property type="match status" value="1"/>
</dbReference>
<keyword evidence="2" id="KW-0723">Serine/threonine-protein kinase</keyword>
<dbReference type="SUPFAM" id="SSF56112">
    <property type="entry name" value="Protein kinase-like (PK-like)"/>
    <property type="match status" value="1"/>
</dbReference>
<reference evidence="12" key="1">
    <citation type="submission" date="2023-07" db="EMBL/GenBank/DDBJ databases">
        <title>30 novel species of actinomycetes from the DSMZ collection.</title>
        <authorList>
            <person name="Nouioui I."/>
        </authorList>
    </citation>
    <scope>NUCLEOTIDE SEQUENCE [LARGE SCALE GENOMIC DNA]</scope>
    <source>
        <strain evidence="12">DSM 44918</strain>
    </source>
</reference>
<evidence type="ECO:0000256" key="2">
    <source>
        <dbReference type="ARBA" id="ARBA00022527"/>
    </source>
</evidence>
<dbReference type="Gene3D" id="1.25.40.10">
    <property type="entry name" value="Tetratricopeptide repeat domain"/>
    <property type="match status" value="1"/>
</dbReference>
<keyword evidence="3" id="KW-0808">Transferase</keyword>
<evidence type="ECO:0000313" key="12">
    <source>
        <dbReference type="Proteomes" id="UP001183420"/>
    </source>
</evidence>
<protein>
    <recommendedName>
        <fullName evidence="1">non-specific serine/threonine protein kinase</fullName>
        <ecNumber evidence="1">2.7.11.1</ecNumber>
    </recommendedName>
</protein>
<feature type="compositionally biased region" description="Low complexity" evidence="9">
    <location>
        <begin position="24"/>
        <end position="34"/>
    </location>
</feature>
<dbReference type="RefSeq" id="WP_311595697.1">
    <property type="nucleotide sequence ID" value="NZ_JAVREM010000003.1"/>
</dbReference>
<proteinExistence type="predicted"/>
<dbReference type="SUPFAM" id="SSF48452">
    <property type="entry name" value="TPR-like"/>
    <property type="match status" value="1"/>
</dbReference>
<keyword evidence="12" id="KW-1185">Reference proteome</keyword>
<dbReference type="InterPro" id="IPR011990">
    <property type="entry name" value="TPR-like_helical_dom_sf"/>
</dbReference>
<feature type="domain" description="Protein kinase" evidence="10">
    <location>
        <begin position="138"/>
        <end position="551"/>
    </location>
</feature>
<keyword evidence="6" id="KW-0067">ATP-binding</keyword>
<evidence type="ECO:0000256" key="7">
    <source>
        <dbReference type="ARBA" id="ARBA00047899"/>
    </source>
</evidence>
<evidence type="ECO:0000259" key="10">
    <source>
        <dbReference type="PROSITE" id="PS50011"/>
    </source>
</evidence>
<evidence type="ECO:0000256" key="4">
    <source>
        <dbReference type="ARBA" id="ARBA00022741"/>
    </source>
</evidence>
<comment type="catalytic activity">
    <reaction evidence="7">
        <text>L-threonyl-[protein] + ATP = O-phospho-L-threonyl-[protein] + ADP + H(+)</text>
        <dbReference type="Rhea" id="RHEA:46608"/>
        <dbReference type="Rhea" id="RHEA-COMP:11060"/>
        <dbReference type="Rhea" id="RHEA-COMP:11605"/>
        <dbReference type="ChEBI" id="CHEBI:15378"/>
        <dbReference type="ChEBI" id="CHEBI:30013"/>
        <dbReference type="ChEBI" id="CHEBI:30616"/>
        <dbReference type="ChEBI" id="CHEBI:61977"/>
        <dbReference type="ChEBI" id="CHEBI:456216"/>
        <dbReference type="EC" id="2.7.11.1"/>
    </reaction>
</comment>
<dbReference type="Proteomes" id="UP001183420">
    <property type="component" value="Unassembled WGS sequence"/>
</dbReference>
<dbReference type="EMBL" id="JAVREM010000003">
    <property type="protein sequence ID" value="MDT0317593.1"/>
    <property type="molecule type" value="Genomic_DNA"/>
</dbReference>
<dbReference type="Pfam" id="PF16918">
    <property type="entry name" value="PknG_TPR"/>
    <property type="match status" value="1"/>
</dbReference>
<dbReference type="Gene3D" id="3.30.200.20">
    <property type="entry name" value="Phosphorylase Kinase, domain 1"/>
    <property type="match status" value="1"/>
</dbReference>
<dbReference type="SMART" id="SM00220">
    <property type="entry name" value="S_TKc"/>
    <property type="match status" value="1"/>
</dbReference>
<evidence type="ECO:0000313" key="11">
    <source>
        <dbReference type="EMBL" id="MDT0317593.1"/>
    </source>
</evidence>
<keyword evidence="5" id="KW-0418">Kinase</keyword>
<sequence length="738" mass="79601">MTACDRPPCDGTVTATGYCDTCGRRPAASTAGATPPSPSPPTSDRTADVPSRASAVLSTAGGGEMSLPDVSVLDPSELVDDNPRPPKDGRRCGKDGCDETIGVGFGGQPARPSGYCPRGHPYSFEPRLHRGDLLGGQYRVEGPVAHGGLGWIYLARDTQLDDRPVALKGLINANDPTALSVAEAERRYLTALDHPDIVRIINVVTWRDTGYLVMEFVGGRSLRELVTRRGQERVLGGPLRLEHVAAYGCRILDALDYLHSRGLLYCDMKPDNVIHHGDRIKIIDLGGVRRIDDHVSNIVRTRPYLPDEELYHDSEPAEEHGERRPRVTKLSDLYTVAVTLSELVEAAVPGPPVAQDSFRRLLDRATAVETGARFATAAEMSTQLRGVWREIHSLSTGVPHIARSTVFSPGADPLDAGLGAVPPPDHEASEPDLAPPAPEHVALRLPVPIPHPDAPAAARELLTCATSLALGDLDAAEEGLLRACRLLGPAIARHDWRIAWHRGLLLLARGDVQDDGAIQRLLGISPGARPRARDWFEAVCDALPGEPAPKLALGYCAERAGEPEVAARRYEAVWLRDPSDGAATFGLARARLAADDRAGALAVLDQVPPHAPHHRAARLAAVRVRAGWRGERPPTAEEFRHAQELAGQLTLDGGRTEGQERARLAAEIRASALRALGVGALAPDELAPGPLFGDPPGERRLRKLLEASLREIAEGARTREEHAALIDRANRVRPWTRF</sequence>
<dbReference type="Gene3D" id="1.10.510.10">
    <property type="entry name" value="Transferase(Phosphotransferase) domain 1"/>
    <property type="match status" value="1"/>
</dbReference>
<name>A0ABU2LKK8_9ACTN</name>
<accession>A0ABU2LKK8</accession>
<dbReference type="EC" id="2.7.11.1" evidence="1"/>
<dbReference type="InterPro" id="IPR000719">
    <property type="entry name" value="Prot_kinase_dom"/>
</dbReference>
<dbReference type="InterPro" id="IPR011009">
    <property type="entry name" value="Kinase-like_dom_sf"/>
</dbReference>
<evidence type="ECO:0000256" key="3">
    <source>
        <dbReference type="ARBA" id="ARBA00022679"/>
    </source>
</evidence>
<comment type="caution">
    <text evidence="11">The sequence shown here is derived from an EMBL/GenBank/DDBJ whole genome shotgun (WGS) entry which is preliminary data.</text>
</comment>
<dbReference type="PANTHER" id="PTHR24363">
    <property type="entry name" value="SERINE/THREONINE PROTEIN KINASE"/>
    <property type="match status" value="1"/>
</dbReference>
<evidence type="ECO:0000256" key="1">
    <source>
        <dbReference type="ARBA" id="ARBA00012513"/>
    </source>
</evidence>
<keyword evidence="4" id="KW-0547">Nucleotide-binding</keyword>
<dbReference type="Pfam" id="PF00069">
    <property type="entry name" value="Pkinase"/>
    <property type="match status" value="1"/>
</dbReference>
<organism evidence="11 12">
    <name type="scientific">Streptomyces millisiae</name>
    <dbReference type="NCBI Taxonomy" id="3075542"/>
    <lineage>
        <taxon>Bacteria</taxon>
        <taxon>Bacillati</taxon>
        <taxon>Actinomycetota</taxon>
        <taxon>Actinomycetes</taxon>
        <taxon>Kitasatosporales</taxon>
        <taxon>Streptomycetaceae</taxon>
        <taxon>Streptomyces</taxon>
    </lineage>
</organism>
<feature type="region of interest" description="Disordered" evidence="9">
    <location>
        <begin position="24"/>
        <end position="95"/>
    </location>
</feature>
<evidence type="ECO:0000256" key="5">
    <source>
        <dbReference type="ARBA" id="ARBA00022777"/>
    </source>
</evidence>
<evidence type="ECO:0000256" key="9">
    <source>
        <dbReference type="SAM" id="MobiDB-lite"/>
    </source>
</evidence>